<organism evidence="1 2">
    <name type="scientific">Bilophila wadsworthia (strain 3_1_6)</name>
    <dbReference type="NCBI Taxonomy" id="563192"/>
    <lineage>
        <taxon>Bacteria</taxon>
        <taxon>Pseudomonadati</taxon>
        <taxon>Thermodesulfobacteriota</taxon>
        <taxon>Desulfovibrionia</taxon>
        <taxon>Desulfovibrionales</taxon>
        <taxon>Desulfovibrionaceae</taxon>
        <taxon>Bilophila</taxon>
    </lineage>
</organism>
<evidence type="ECO:0000313" key="1">
    <source>
        <dbReference type="EMBL" id="EFV44726.1"/>
    </source>
</evidence>
<dbReference type="EMBL" id="ADCP02000001">
    <property type="protein sequence ID" value="EFV44726.1"/>
    <property type="molecule type" value="Genomic_DNA"/>
</dbReference>
<accession>E5Y5K1</accession>
<keyword evidence="2" id="KW-1185">Reference proteome</keyword>
<proteinExistence type="predicted"/>
<reference evidence="1 2" key="1">
    <citation type="submission" date="2010-10" db="EMBL/GenBank/DDBJ databases">
        <authorList>
            <consortium name="The Broad Institute Genome Sequencing Platform"/>
            <person name="Ward D."/>
            <person name="Earl A."/>
            <person name="Feldgarden M."/>
            <person name="Young S.K."/>
            <person name="Gargeya S."/>
            <person name="Zeng Q."/>
            <person name="Alvarado L."/>
            <person name="Berlin A."/>
            <person name="Bochicchio J."/>
            <person name="Chapman S.B."/>
            <person name="Chen Z."/>
            <person name="Freedman E."/>
            <person name="Gellesch M."/>
            <person name="Goldberg J."/>
            <person name="Griggs A."/>
            <person name="Gujja S."/>
            <person name="Heilman E."/>
            <person name="Heiman D."/>
            <person name="Howarth C."/>
            <person name="Mehta T."/>
            <person name="Neiman D."/>
            <person name="Pearson M."/>
            <person name="Roberts A."/>
            <person name="Saif S."/>
            <person name="Shea T."/>
            <person name="Shenoy N."/>
            <person name="Sisk P."/>
            <person name="Stolte C."/>
            <person name="Sykes S."/>
            <person name="White J."/>
            <person name="Yandava C."/>
            <person name="Allen-Vercoe E."/>
            <person name="Sibley C."/>
            <person name="Ambrose C.E."/>
            <person name="Strauss J."/>
            <person name="Daigneault M."/>
            <person name="Haas B."/>
            <person name="Nusbaum C."/>
            <person name="Birren B."/>
        </authorList>
    </citation>
    <scope>NUCLEOTIDE SEQUENCE [LARGE SCALE GENOMIC DNA]</scope>
    <source>
        <strain evidence="1 2">3_1_6</strain>
    </source>
</reference>
<gene>
    <name evidence="1" type="ORF">HMPREF0179_01464</name>
</gene>
<evidence type="ECO:0000313" key="2">
    <source>
        <dbReference type="Proteomes" id="UP000006034"/>
    </source>
</evidence>
<dbReference type="STRING" id="563192.HMPREF0179_01464"/>
<comment type="caution">
    <text evidence="1">The sequence shown here is derived from an EMBL/GenBank/DDBJ whole genome shotgun (WGS) entry which is preliminary data.</text>
</comment>
<dbReference type="HOGENOM" id="CLU_076295_0_0_7"/>
<dbReference type="AlphaFoldDB" id="E5Y5K1"/>
<dbReference type="OrthoDB" id="5449205at2"/>
<sequence length="316" mass="34038">MSLQSSFITTALIGSLVFIGGCSTFDSTWKSTKAFYGEYINPPAQIDYDDKGVLNDAETMLASRMVGIDIQLEQLERYLQNSDKPPTGESVAVLFHRFPWLSGLAAVDANGMVLAQEPPAAMKELDFAKMLEQKARGNELRGLRGLVEDTPLGPEVLTGIPIYSGSEMLGLLVAHFDMRSLLTYTSGAEDLVVLAPQGVLWPGRFEVDATPLTGQDWSELTKDSTHGTVSNKTGSFIWMVRFLGTQPIVFATPSEGHFPEQPGQLDALSHPAAFSSQGMMAPVTESHVIEGGDSSILTAPLPPIKGLGMEESAISD</sequence>
<dbReference type="Proteomes" id="UP000006034">
    <property type="component" value="Unassembled WGS sequence"/>
</dbReference>
<reference evidence="1 2" key="2">
    <citation type="submission" date="2013-04" db="EMBL/GenBank/DDBJ databases">
        <title>The Genome Sequence of Bilophila wadsworthia 3_1_6.</title>
        <authorList>
            <consortium name="The Broad Institute Genomics Platform"/>
            <person name="Earl A."/>
            <person name="Ward D."/>
            <person name="Feldgarden M."/>
            <person name="Gevers D."/>
            <person name="Sibley C."/>
            <person name="Strauss J."/>
            <person name="Allen-Vercoe E."/>
            <person name="Walker B."/>
            <person name="Young S."/>
            <person name="Zeng Q."/>
            <person name="Gargeya S."/>
            <person name="Fitzgerald M."/>
            <person name="Haas B."/>
            <person name="Abouelleil A."/>
            <person name="Allen A.W."/>
            <person name="Alvarado L."/>
            <person name="Arachchi H.M."/>
            <person name="Berlin A.M."/>
            <person name="Chapman S.B."/>
            <person name="Gainer-Dewar J."/>
            <person name="Goldberg J."/>
            <person name="Griggs A."/>
            <person name="Gujja S."/>
            <person name="Hansen M."/>
            <person name="Howarth C."/>
            <person name="Imamovic A."/>
            <person name="Ireland A."/>
            <person name="Larimer J."/>
            <person name="McCowan C."/>
            <person name="Murphy C."/>
            <person name="Pearson M."/>
            <person name="Poon T.W."/>
            <person name="Priest M."/>
            <person name="Roberts A."/>
            <person name="Saif S."/>
            <person name="Shea T."/>
            <person name="Sisk P."/>
            <person name="Sykes S."/>
            <person name="Wortman J."/>
            <person name="Nusbaum C."/>
            <person name="Birren B."/>
        </authorList>
    </citation>
    <scope>NUCLEOTIDE SEQUENCE [LARGE SCALE GENOMIC DNA]</scope>
    <source>
        <strain evidence="1 2">3_1_6</strain>
    </source>
</reference>
<dbReference type="RefSeq" id="WP_005026685.1">
    <property type="nucleotide sequence ID" value="NZ_KE150238.1"/>
</dbReference>
<protein>
    <submittedName>
        <fullName evidence="1">Uncharacterized protein</fullName>
    </submittedName>
</protein>
<dbReference type="eggNOG" id="ENOG50341XC">
    <property type="taxonomic scope" value="Bacteria"/>
</dbReference>
<dbReference type="GeneID" id="78086586"/>
<name>E5Y5K1_BILW3</name>